<protein>
    <submittedName>
        <fullName evidence="1">Uncharacterized protein</fullName>
    </submittedName>
</protein>
<reference evidence="1" key="1">
    <citation type="submission" date="2014-11" db="EMBL/GenBank/DDBJ databases">
        <authorList>
            <person name="Amaro Gonzalez C."/>
        </authorList>
    </citation>
    <scope>NUCLEOTIDE SEQUENCE</scope>
</reference>
<dbReference type="AlphaFoldDB" id="A0A0E9UAE9"/>
<evidence type="ECO:0000313" key="1">
    <source>
        <dbReference type="EMBL" id="JAH62854.1"/>
    </source>
</evidence>
<dbReference type="EMBL" id="GBXM01045723">
    <property type="protein sequence ID" value="JAH62854.1"/>
    <property type="molecule type" value="Transcribed_RNA"/>
</dbReference>
<reference evidence="1" key="2">
    <citation type="journal article" date="2015" name="Fish Shellfish Immunol.">
        <title>Early steps in the European eel (Anguilla anguilla)-Vibrio vulnificus interaction in the gills: Role of the RtxA13 toxin.</title>
        <authorList>
            <person name="Callol A."/>
            <person name="Pajuelo D."/>
            <person name="Ebbesson L."/>
            <person name="Teles M."/>
            <person name="MacKenzie S."/>
            <person name="Amaro C."/>
        </authorList>
    </citation>
    <scope>NUCLEOTIDE SEQUENCE</scope>
</reference>
<accession>A0A0E9UAE9</accession>
<organism evidence="1">
    <name type="scientific">Anguilla anguilla</name>
    <name type="common">European freshwater eel</name>
    <name type="synonym">Muraena anguilla</name>
    <dbReference type="NCBI Taxonomy" id="7936"/>
    <lineage>
        <taxon>Eukaryota</taxon>
        <taxon>Metazoa</taxon>
        <taxon>Chordata</taxon>
        <taxon>Craniata</taxon>
        <taxon>Vertebrata</taxon>
        <taxon>Euteleostomi</taxon>
        <taxon>Actinopterygii</taxon>
        <taxon>Neopterygii</taxon>
        <taxon>Teleostei</taxon>
        <taxon>Anguilliformes</taxon>
        <taxon>Anguillidae</taxon>
        <taxon>Anguilla</taxon>
    </lineage>
</organism>
<sequence>MRDCQQSCPPSPFPNSHLFPFGRDAVTLLRVDWLG</sequence>
<proteinExistence type="predicted"/>
<name>A0A0E9UAE9_ANGAN</name>